<accession>A0A1C6YYK2</accession>
<dbReference type="InterPro" id="IPR004675">
    <property type="entry name" value="AhpD_core"/>
</dbReference>
<gene>
    <name evidence="2" type="ORF">BN1044_01376</name>
</gene>
<dbReference type="InterPro" id="IPR029032">
    <property type="entry name" value="AhpD-like"/>
</dbReference>
<dbReference type="RefSeq" id="WP_072308076.1">
    <property type="nucleotide sequence ID" value="NZ_FMIQ01000026.1"/>
</dbReference>
<dbReference type="PANTHER" id="PTHR34846:SF10">
    <property type="entry name" value="CYTOPLASMIC PROTEIN"/>
    <property type="match status" value="1"/>
</dbReference>
<dbReference type="Pfam" id="PF02627">
    <property type="entry name" value="CMD"/>
    <property type="match status" value="1"/>
</dbReference>
<dbReference type="AlphaFoldDB" id="A0A1C6YYK2"/>
<dbReference type="PANTHER" id="PTHR34846">
    <property type="entry name" value="4-CARBOXYMUCONOLACTONE DECARBOXYLASE FAMILY PROTEIN (AFU_ORTHOLOGUE AFUA_6G11590)"/>
    <property type="match status" value="1"/>
</dbReference>
<dbReference type="SUPFAM" id="SSF69118">
    <property type="entry name" value="AhpD-like"/>
    <property type="match status" value="1"/>
</dbReference>
<evidence type="ECO:0000259" key="1">
    <source>
        <dbReference type="Pfam" id="PF02627"/>
    </source>
</evidence>
<reference evidence="2 3" key="1">
    <citation type="submission" date="2016-09" db="EMBL/GenBank/DDBJ databases">
        <authorList>
            <person name="Capua I."/>
            <person name="De Benedictis P."/>
            <person name="Joannis T."/>
            <person name="Lombin L.H."/>
            <person name="Cattoli G."/>
        </authorList>
    </citation>
    <scope>NUCLEOTIDE SEQUENCE [LARGE SCALE GENOMIC DNA]</scope>
    <source>
        <strain evidence="2 3">GB001</strain>
    </source>
</reference>
<dbReference type="Proteomes" id="UP000094844">
    <property type="component" value="Unassembled WGS sequence"/>
</dbReference>
<dbReference type="EMBL" id="FMIQ01000026">
    <property type="protein sequence ID" value="SCM51906.1"/>
    <property type="molecule type" value="Genomic_DNA"/>
</dbReference>
<dbReference type="InterPro" id="IPR003779">
    <property type="entry name" value="CMD-like"/>
</dbReference>
<dbReference type="NCBIfam" id="TIGR00778">
    <property type="entry name" value="ahpD_dom"/>
    <property type="match status" value="1"/>
</dbReference>
<evidence type="ECO:0000313" key="2">
    <source>
        <dbReference type="EMBL" id="SCM51906.1"/>
    </source>
</evidence>
<feature type="domain" description="Carboxymuconolactone decarboxylase-like" evidence="1">
    <location>
        <begin position="34"/>
        <end position="94"/>
    </location>
</feature>
<name>A0A1C6YYK2_HAFAL</name>
<proteinExistence type="predicted"/>
<keyword evidence="2" id="KW-0575">Peroxidase</keyword>
<dbReference type="GO" id="GO:0051920">
    <property type="term" value="F:peroxiredoxin activity"/>
    <property type="evidence" value="ECO:0007669"/>
    <property type="project" value="InterPro"/>
</dbReference>
<protein>
    <submittedName>
        <fullName evidence="2">Alkylhydroperoxidase AhpD family core domain-containing protein</fullName>
    </submittedName>
</protein>
<evidence type="ECO:0000313" key="3">
    <source>
        <dbReference type="Proteomes" id="UP000094844"/>
    </source>
</evidence>
<dbReference type="Gene3D" id="1.20.1290.10">
    <property type="entry name" value="AhpD-like"/>
    <property type="match status" value="1"/>
</dbReference>
<organism evidence="2 3">
    <name type="scientific">Hafnia alvei</name>
    <dbReference type="NCBI Taxonomy" id="569"/>
    <lineage>
        <taxon>Bacteria</taxon>
        <taxon>Pseudomonadati</taxon>
        <taxon>Pseudomonadota</taxon>
        <taxon>Gammaproteobacteria</taxon>
        <taxon>Enterobacterales</taxon>
        <taxon>Hafniaceae</taxon>
        <taxon>Hafnia</taxon>
    </lineage>
</organism>
<keyword evidence="2" id="KW-0560">Oxidoreductase</keyword>
<dbReference type="STRING" id="569.A6V27_13125"/>
<dbReference type="OrthoDB" id="9801997at2"/>
<sequence>MSHLRLAYGKLSPEAYNGLIQTSMALSKSSLGHLVELVYLRISQINGCAFCLDMHSTALRKAGYSQHKMDVLSGWRMAEAFDARERAALDWAEAVTHISYCGTSDELFATLKEHFNDTEIADLTFAISLMNAFNRMAISMRQ</sequence>